<accession>A0A9J5WXQ9</accession>
<feature type="region of interest" description="Disordered" evidence="1">
    <location>
        <begin position="1"/>
        <end position="71"/>
    </location>
</feature>
<comment type="caution">
    <text evidence="2">The sequence shown here is derived from an EMBL/GenBank/DDBJ whole genome shotgun (WGS) entry which is preliminary data.</text>
</comment>
<reference evidence="2 3" key="1">
    <citation type="submission" date="2020-09" db="EMBL/GenBank/DDBJ databases">
        <title>De no assembly of potato wild relative species, Solanum commersonii.</title>
        <authorList>
            <person name="Cho K."/>
        </authorList>
    </citation>
    <scope>NUCLEOTIDE SEQUENCE [LARGE SCALE GENOMIC DNA]</scope>
    <source>
        <strain evidence="2">LZ3.2</strain>
        <tissue evidence="2">Leaf</tissue>
    </source>
</reference>
<evidence type="ECO:0000313" key="3">
    <source>
        <dbReference type="Proteomes" id="UP000824120"/>
    </source>
</evidence>
<dbReference type="AlphaFoldDB" id="A0A9J5WXQ9"/>
<sequence>MTMLKASAKRRRTTPKAESPNWERIKVGTPEDMRKVSTHAINRGVGIKRNNNMVVTPHNSSLRMSPPEVGP</sequence>
<dbReference type="EMBL" id="JACXVP010000010">
    <property type="protein sequence ID" value="KAG5580143.1"/>
    <property type="molecule type" value="Genomic_DNA"/>
</dbReference>
<evidence type="ECO:0000313" key="2">
    <source>
        <dbReference type="EMBL" id="KAG5580143.1"/>
    </source>
</evidence>
<feature type="compositionally biased region" description="Basic and acidic residues" evidence="1">
    <location>
        <begin position="21"/>
        <end position="35"/>
    </location>
</feature>
<feature type="compositionally biased region" description="Polar residues" evidence="1">
    <location>
        <begin position="49"/>
        <end position="63"/>
    </location>
</feature>
<organism evidence="2 3">
    <name type="scientific">Solanum commersonii</name>
    <name type="common">Commerson's wild potato</name>
    <name type="synonym">Commerson's nightshade</name>
    <dbReference type="NCBI Taxonomy" id="4109"/>
    <lineage>
        <taxon>Eukaryota</taxon>
        <taxon>Viridiplantae</taxon>
        <taxon>Streptophyta</taxon>
        <taxon>Embryophyta</taxon>
        <taxon>Tracheophyta</taxon>
        <taxon>Spermatophyta</taxon>
        <taxon>Magnoliopsida</taxon>
        <taxon>eudicotyledons</taxon>
        <taxon>Gunneridae</taxon>
        <taxon>Pentapetalae</taxon>
        <taxon>asterids</taxon>
        <taxon>lamiids</taxon>
        <taxon>Solanales</taxon>
        <taxon>Solanaceae</taxon>
        <taxon>Solanoideae</taxon>
        <taxon>Solaneae</taxon>
        <taxon>Solanum</taxon>
    </lineage>
</organism>
<dbReference type="Proteomes" id="UP000824120">
    <property type="component" value="Chromosome 10"/>
</dbReference>
<protein>
    <submittedName>
        <fullName evidence="2">Uncharacterized protein</fullName>
    </submittedName>
</protein>
<name>A0A9J5WXQ9_SOLCO</name>
<gene>
    <name evidence="2" type="ORF">H5410_050770</name>
</gene>
<evidence type="ECO:0000256" key="1">
    <source>
        <dbReference type="SAM" id="MobiDB-lite"/>
    </source>
</evidence>
<keyword evidence="3" id="KW-1185">Reference proteome</keyword>
<proteinExistence type="predicted"/>